<evidence type="ECO:0000313" key="2">
    <source>
        <dbReference type="Proteomes" id="UP000253919"/>
    </source>
</evidence>
<proteinExistence type="predicted"/>
<name>A0A369QM26_9BACT</name>
<accession>A0A369QM26</accession>
<dbReference type="AlphaFoldDB" id="A0A369QM26"/>
<dbReference type="Proteomes" id="UP000253919">
    <property type="component" value="Unassembled WGS sequence"/>
</dbReference>
<sequence>MAELNKIQYGVVPSSPRLLILVKYMEINPCQIKCITLALFREQLEKRDYANAVSSINYSYSPNFHPDKFQAHIPAAEFEAHLTRSKLYFESH</sequence>
<keyword evidence="2" id="KW-1185">Reference proteome</keyword>
<reference evidence="1 2" key="1">
    <citation type="submission" date="2018-04" db="EMBL/GenBank/DDBJ databases">
        <title>Adhaeribacter sp. HMF7616 genome sequencing and assembly.</title>
        <authorList>
            <person name="Kang H."/>
            <person name="Kang J."/>
            <person name="Cha I."/>
            <person name="Kim H."/>
            <person name="Joh K."/>
        </authorList>
    </citation>
    <scope>NUCLEOTIDE SEQUENCE [LARGE SCALE GENOMIC DNA]</scope>
    <source>
        <strain evidence="1 2">HMF7616</strain>
    </source>
</reference>
<gene>
    <name evidence="1" type="ORF">AHMF7616_01900</name>
</gene>
<comment type="caution">
    <text evidence="1">The sequence shown here is derived from an EMBL/GenBank/DDBJ whole genome shotgun (WGS) entry which is preliminary data.</text>
</comment>
<evidence type="ECO:0000313" key="1">
    <source>
        <dbReference type="EMBL" id="RDC63298.1"/>
    </source>
</evidence>
<protein>
    <submittedName>
        <fullName evidence="1">Uncharacterized protein</fullName>
    </submittedName>
</protein>
<dbReference type="EMBL" id="QASA01000001">
    <property type="protein sequence ID" value="RDC63298.1"/>
    <property type="molecule type" value="Genomic_DNA"/>
</dbReference>
<organism evidence="1 2">
    <name type="scientific">Adhaeribacter pallidiroseus</name>
    <dbReference type="NCBI Taxonomy" id="2072847"/>
    <lineage>
        <taxon>Bacteria</taxon>
        <taxon>Pseudomonadati</taxon>
        <taxon>Bacteroidota</taxon>
        <taxon>Cytophagia</taxon>
        <taxon>Cytophagales</taxon>
        <taxon>Hymenobacteraceae</taxon>
        <taxon>Adhaeribacter</taxon>
    </lineage>
</organism>